<evidence type="ECO:0000259" key="1">
    <source>
        <dbReference type="PROSITE" id="PS50866"/>
    </source>
</evidence>
<evidence type="ECO:0000313" key="2">
    <source>
        <dbReference type="EMBL" id="KAJ8782715.1"/>
    </source>
</evidence>
<dbReference type="PANTHER" id="PTHR23324:SF62">
    <property type="entry name" value="SEC14-LIKE PROTEIN 3"/>
    <property type="match status" value="1"/>
</dbReference>
<dbReference type="EMBL" id="JAIQCJ010002099">
    <property type="protein sequence ID" value="KAJ8782715.1"/>
    <property type="molecule type" value="Genomic_DNA"/>
</dbReference>
<dbReference type="GO" id="GO:0005737">
    <property type="term" value="C:cytoplasm"/>
    <property type="evidence" value="ECO:0007669"/>
    <property type="project" value="TreeGrafter"/>
</dbReference>
<reference evidence="2 3" key="1">
    <citation type="submission" date="2022-11" db="EMBL/GenBank/DDBJ databases">
        <title>Whole genome sequence of Eschrichtius robustus ER-17-0199.</title>
        <authorList>
            <person name="Bruniche-Olsen A."/>
            <person name="Black A.N."/>
            <person name="Fields C.J."/>
            <person name="Walden K."/>
            <person name="Dewoody J.A."/>
        </authorList>
    </citation>
    <scope>NUCLEOTIDE SEQUENCE [LARGE SCALE GENOMIC DNA]</scope>
    <source>
        <strain evidence="2">ER-17-0199</strain>
        <tissue evidence="2">Blubber</tissue>
    </source>
</reference>
<dbReference type="PANTHER" id="PTHR23324">
    <property type="entry name" value="SEC14 RELATED PROTEIN"/>
    <property type="match status" value="1"/>
</dbReference>
<feature type="domain" description="GOLD" evidence="1">
    <location>
        <begin position="34"/>
        <end position="141"/>
    </location>
</feature>
<keyword evidence="3" id="KW-1185">Reference proteome</keyword>
<dbReference type="InterPro" id="IPR009038">
    <property type="entry name" value="GOLD_dom"/>
</dbReference>
<protein>
    <recommendedName>
        <fullName evidence="1">GOLD domain-containing protein</fullName>
    </recommendedName>
</protein>
<name>A0AB34GW68_ESCRO</name>
<evidence type="ECO:0000313" key="3">
    <source>
        <dbReference type="Proteomes" id="UP001159641"/>
    </source>
</evidence>
<comment type="caution">
    <text evidence="2">The sequence shown here is derived from an EMBL/GenBank/DDBJ whole genome shotgun (WGS) entry which is preliminary data.</text>
</comment>
<sequence length="141" mass="16161">MNNARGGEQAHLALCLQINYGGEIPKSMYMRDQVKTQYEHLVQISRSSSHQVEYEILFPGCVLRWQFSSDGADIGFGVFLKTKVGEWQRAGEMTEVQRSQRYNAHLVPEDGSLTCTEARVYVLRFDNTYSFVHTKKVSYTV</sequence>
<dbReference type="Proteomes" id="UP001159641">
    <property type="component" value="Unassembled WGS sequence"/>
</dbReference>
<dbReference type="InterPro" id="IPR051064">
    <property type="entry name" value="SEC14/CRAL-TRIO_domain"/>
</dbReference>
<dbReference type="AlphaFoldDB" id="A0AB34GW68"/>
<dbReference type="InterPro" id="IPR036598">
    <property type="entry name" value="GOLD_dom_sf"/>
</dbReference>
<organism evidence="2 3">
    <name type="scientific">Eschrichtius robustus</name>
    <name type="common">California gray whale</name>
    <name type="synonym">Eschrichtius gibbosus</name>
    <dbReference type="NCBI Taxonomy" id="9764"/>
    <lineage>
        <taxon>Eukaryota</taxon>
        <taxon>Metazoa</taxon>
        <taxon>Chordata</taxon>
        <taxon>Craniata</taxon>
        <taxon>Vertebrata</taxon>
        <taxon>Euteleostomi</taxon>
        <taxon>Mammalia</taxon>
        <taxon>Eutheria</taxon>
        <taxon>Laurasiatheria</taxon>
        <taxon>Artiodactyla</taxon>
        <taxon>Whippomorpha</taxon>
        <taxon>Cetacea</taxon>
        <taxon>Mysticeti</taxon>
        <taxon>Eschrichtiidae</taxon>
        <taxon>Eschrichtius</taxon>
    </lineage>
</organism>
<accession>A0AB34GW68</accession>
<dbReference type="FunFam" id="2.60.120.680:FF:000001">
    <property type="entry name" value="SEC14-like protein 2 isoform X1"/>
    <property type="match status" value="1"/>
</dbReference>
<dbReference type="SUPFAM" id="SSF101576">
    <property type="entry name" value="Supernatant protein factor (SPF), C-terminal domain"/>
    <property type="match status" value="1"/>
</dbReference>
<proteinExistence type="predicted"/>
<dbReference type="PROSITE" id="PS50866">
    <property type="entry name" value="GOLD"/>
    <property type="match status" value="1"/>
</dbReference>
<dbReference type="Gene3D" id="2.60.120.680">
    <property type="entry name" value="GOLD domain"/>
    <property type="match status" value="1"/>
</dbReference>
<gene>
    <name evidence="2" type="ORF">J1605_009914</name>
</gene>